<name>A0ABT8LCW0_9BACT</name>
<evidence type="ECO:0000313" key="2">
    <source>
        <dbReference type="Proteomes" id="UP001172083"/>
    </source>
</evidence>
<evidence type="ECO:0000313" key="1">
    <source>
        <dbReference type="EMBL" id="MDN5215468.1"/>
    </source>
</evidence>
<organism evidence="1 2">
    <name type="scientific">Agaribacillus aureus</name>
    <dbReference type="NCBI Taxonomy" id="3051825"/>
    <lineage>
        <taxon>Bacteria</taxon>
        <taxon>Pseudomonadati</taxon>
        <taxon>Bacteroidota</taxon>
        <taxon>Cytophagia</taxon>
        <taxon>Cytophagales</taxon>
        <taxon>Splendidivirgaceae</taxon>
        <taxon>Agaribacillus</taxon>
    </lineage>
</organism>
<gene>
    <name evidence="1" type="ORF">QQ020_25535</name>
</gene>
<comment type="caution">
    <text evidence="1">The sequence shown here is derived from an EMBL/GenBank/DDBJ whole genome shotgun (WGS) entry which is preliminary data.</text>
</comment>
<accession>A0ABT8LCW0</accession>
<dbReference type="Pfam" id="PF08889">
    <property type="entry name" value="WbqC"/>
    <property type="match status" value="1"/>
</dbReference>
<reference evidence="1" key="1">
    <citation type="submission" date="2023-06" db="EMBL/GenBank/DDBJ databases">
        <title>Genomic of Agaribacillus aureum.</title>
        <authorList>
            <person name="Wang G."/>
        </authorList>
    </citation>
    <scope>NUCLEOTIDE SEQUENCE</scope>
    <source>
        <strain evidence="1">BMA12</strain>
    </source>
</reference>
<dbReference type="Proteomes" id="UP001172083">
    <property type="component" value="Unassembled WGS sequence"/>
</dbReference>
<protein>
    <submittedName>
        <fullName evidence="1">WbqC family protein</fullName>
    </submittedName>
</protein>
<dbReference type="InterPro" id="IPR014985">
    <property type="entry name" value="WbqC"/>
</dbReference>
<sequence>MIDLELIKGRPVLIELQYLPNLEYFIAFMNSEEVTIEAAENFVKQTYRNRCYVRSANKIEVMSIPIKKGARKIKDIKIDYRQSWLKDHWRTITSAYGKSPFFEYYRDGFESILFSKEPFLFDLNLKLLTKCLEYLEIKKHIKFTDNYDFNPKSPVLDLRSLILPKMSYQDRGIYRGYAYNQIFGKDFAGNLSIIDLLFCEGPGASLILNKSMADKAEQIKN</sequence>
<keyword evidence="2" id="KW-1185">Reference proteome</keyword>
<dbReference type="EMBL" id="JAUJEB010000006">
    <property type="protein sequence ID" value="MDN5215468.1"/>
    <property type="molecule type" value="Genomic_DNA"/>
</dbReference>
<proteinExistence type="predicted"/>
<dbReference type="RefSeq" id="WP_346760798.1">
    <property type="nucleotide sequence ID" value="NZ_JAUJEB010000006.1"/>
</dbReference>